<evidence type="ECO:0008006" key="3">
    <source>
        <dbReference type="Google" id="ProtNLM"/>
    </source>
</evidence>
<dbReference type="InterPro" id="IPR012337">
    <property type="entry name" value="RNaseH-like_sf"/>
</dbReference>
<name>A0ABY6K7P0_9ARAC</name>
<gene>
    <name evidence="1" type="ORF">LAZ67_2005471</name>
</gene>
<dbReference type="PANTHER" id="PTHR47331:SF2">
    <property type="match status" value="1"/>
</dbReference>
<organism evidence="1 2">
    <name type="scientific">Cordylochernes scorpioides</name>
    <dbReference type="NCBI Taxonomy" id="51811"/>
    <lineage>
        <taxon>Eukaryota</taxon>
        <taxon>Metazoa</taxon>
        <taxon>Ecdysozoa</taxon>
        <taxon>Arthropoda</taxon>
        <taxon>Chelicerata</taxon>
        <taxon>Arachnida</taxon>
        <taxon>Pseudoscorpiones</taxon>
        <taxon>Cheliferoidea</taxon>
        <taxon>Chernetidae</taxon>
        <taxon>Cordylochernes</taxon>
    </lineage>
</organism>
<evidence type="ECO:0000313" key="2">
    <source>
        <dbReference type="Proteomes" id="UP001235939"/>
    </source>
</evidence>
<accession>A0ABY6K7P0</accession>
<protein>
    <recommendedName>
        <fullName evidence="3">Integrase catalytic domain-containing protein</fullName>
    </recommendedName>
</protein>
<dbReference type="PANTHER" id="PTHR47331">
    <property type="entry name" value="PHD-TYPE DOMAIN-CONTAINING PROTEIN"/>
    <property type="match status" value="1"/>
</dbReference>
<proteinExistence type="predicted"/>
<evidence type="ECO:0000313" key="1">
    <source>
        <dbReference type="EMBL" id="UYV63740.1"/>
    </source>
</evidence>
<dbReference type="InterPro" id="IPR036397">
    <property type="entry name" value="RNaseH_sf"/>
</dbReference>
<dbReference type="EMBL" id="CP092864">
    <property type="protein sequence ID" value="UYV63740.1"/>
    <property type="molecule type" value="Genomic_DNA"/>
</dbReference>
<dbReference type="Gene3D" id="3.30.420.10">
    <property type="entry name" value="Ribonuclease H-like superfamily/Ribonuclease H"/>
    <property type="match status" value="1"/>
</dbReference>
<dbReference type="Proteomes" id="UP001235939">
    <property type="component" value="Chromosome 02"/>
</dbReference>
<reference evidence="1 2" key="1">
    <citation type="submission" date="2022-01" db="EMBL/GenBank/DDBJ databases">
        <title>A chromosomal length assembly of Cordylochernes scorpioides.</title>
        <authorList>
            <person name="Zeh D."/>
            <person name="Zeh J."/>
        </authorList>
    </citation>
    <scope>NUCLEOTIDE SEQUENCE [LARGE SCALE GENOMIC DNA]</scope>
    <source>
        <strain evidence="1">IN4F17</strain>
        <tissue evidence="1">Whole Body</tissue>
    </source>
</reference>
<keyword evidence="2" id="KW-1185">Reference proteome</keyword>
<dbReference type="SUPFAM" id="SSF53098">
    <property type="entry name" value="Ribonuclease H-like"/>
    <property type="match status" value="1"/>
</dbReference>
<sequence length="177" mass="20322">MHTSFRTYRPSSARKTIKRVVRGCIIYKSHAEKANTIPSAPLPKDRLFMGRPFEVTGVDLKNGQKIWITLFTCAVYRAVHLELVEGLDATNFIMALERFIYRRGRPVKIYSDNGTNFKRTNRLFSNLNWDKIAKYSCDKTNSMDIYSSFCTMVVRMVGTVGTTGERSFEKTLGTNRL</sequence>